<dbReference type="RefSeq" id="WP_255226459.1">
    <property type="nucleotide sequence ID" value="NZ_JAJEKE010000003.1"/>
</dbReference>
<evidence type="ECO:0000313" key="1">
    <source>
        <dbReference type="EMBL" id="MCQ1528936.1"/>
    </source>
</evidence>
<gene>
    <name evidence="1" type="ORF">LJD61_05165</name>
</gene>
<evidence type="ECO:0000313" key="2">
    <source>
        <dbReference type="Proteomes" id="UP001651880"/>
    </source>
</evidence>
<sequence length="165" mass="19089">MSSNEPKVKDNELFNKVRKAIYHRGLWLGFIVKVAQEKGYDWEDMCRKAVRQCGCFQGNEGKEKMKNTESLLCFANCFFPEETQNMFDMEVKRFDEEEICFEFGYCPLVQAWTDLGFEGETLSALCDIAMEGDRGIAGQFDRFEFKLGKTIAQGHPVCEVKFLKK</sequence>
<organism evidence="1 2">
    <name type="scientific">Lutispora saccharofermentans</name>
    <dbReference type="NCBI Taxonomy" id="3024236"/>
    <lineage>
        <taxon>Bacteria</taxon>
        <taxon>Bacillati</taxon>
        <taxon>Bacillota</taxon>
        <taxon>Clostridia</taxon>
        <taxon>Lutisporales</taxon>
        <taxon>Lutisporaceae</taxon>
        <taxon>Lutispora</taxon>
    </lineage>
</organism>
<keyword evidence="1" id="KW-0378">Hydrolase</keyword>
<proteinExistence type="predicted"/>
<dbReference type="Proteomes" id="UP001651880">
    <property type="component" value="Unassembled WGS sequence"/>
</dbReference>
<dbReference type="EMBL" id="JAJEKE010000003">
    <property type="protein sequence ID" value="MCQ1528936.1"/>
    <property type="molecule type" value="Genomic_DNA"/>
</dbReference>
<protein>
    <submittedName>
        <fullName evidence="1">L-2-amino-thiazoline-4-carboxylic acid hydrolase</fullName>
    </submittedName>
</protein>
<comment type="caution">
    <text evidence="1">The sequence shown here is derived from an EMBL/GenBank/DDBJ whole genome shotgun (WGS) entry which is preliminary data.</text>
</comment>
<name>A0ABT1NF09_9FIRM</name>
<dbReference type="InterPro" id="IPR026002">
    <property type="entry name" value="ATC_hydrolase-like"/>
</dbReference>
<dbReference type="GO" id="GO:0016787">
    <property type="term" value="F:hydrolase activity"/>
    <property type="evidence" value="ECO:0007669"/>
    <property type="project" value="UniProtKB-KW"/>
</dbReference>
<accession>A0ABT1NF09</accession>
<keyword evidence="2" id="KW-1185">Reference proteome</keyword>
<reference evidence="1 2" key="1">
    <citation type="submission" date="2021-10" db="EMBL/GenBank/DDBJ databases">
        <title>Lutispora strain m25 sp. nov., a thermophilic, non-spore-forming bacterium isolated from a lab-scale methanogenic bioreactor digesting anaerobic sludge.</title>
        <authorList>
            <person name="El Houari A."/>
            <person name="Mcdonald J."/>
        </authorList>
    </citation>
    <scope>NUCLEOTIDE SEQUENCE [LARGE SCALE GENOMIC DNA]</scope>
    <source>
        <strain evidence="2">m25</strain>
    </source>
</reference>
<dbReference type="Pfam" id="PF14196">
    <property type="entry name" value="ATC_hydrolase"/>
    <property type="match status" value="1"/>
</dbReference>